<keyword evidence="10" id="KW-0449">Lipoprotein</keyword>
<dbReference type="GO" id="GO:0035023">
    <property type="term" value="P:regulation of Rho protein signal transduction"/>
    <property type="evidence" value="ECO:0007669"/>
    <property type="project" value="InterPro"/>
</dbReference>
<dbReference type="GO" id="GO:0031267">
    <property type="term" value="F:small GTPase binding"/>
    <property type="evidence" value="ECO:0007669"/>
    <property type="project" value="InterPro"/>
</dbReference>
<evidence type="ECO:0000256" key="4">
    <source>
        <dbReference type="ARBA" id="ARBA00022475"/>
    </source>
</evidence>
<dbReference type="FunFam" id="3.90.810.10:FF:000004">
    <property type="entry name" value="CDC42 small effector protein 2"/>
    <property type="match status" value="1"/>
</dbReference>
<dbReference type="PANTHER" id="PTHR13502">
    <property type="entry name" value="CDC42 SMALL EFFECTOR PROTEIN HOMOLOG"/>
    <property type="match status" value="1"/>
</dbReference>
<gene>
    <name evidence="14" type="ORF">TCMB3V08_LOCUS8391</name>
</gene>
<dbReference type="EMBL" id="OE183581">
    <property type="protein sequence ID" value="CAD7575809.1"/>
    <property type="molecule type" value="Genomic_DNA"/>
</dbReference>
<comment type="subcellular location">
    <subcellularLocation>
        <location evidence="1">Cell membrane</location>
        <topology evidence="1">Lipid-anchor</topology>
    </subcellularLocation>
    <subcellularLocation>
        <location evidence="2">Cytoplasm</location>
        <location evidence="2">Cytoskeleton</location>
    </subcellularLocation>
</comment>
<protein>
    <submittedName>
        <fullName evidence="14">(California timema) hypothetical protein</fullName>
    </submittedName>
</protein>
<evidence type="ECO:0000256" key="3">
    <source>
        <dbReference type="ARBA" id="ARBA00005720"/>
    </source>
</evidence>
<evidence type="ECO:0000256" key="10">
    <source>
        <dbReference type="ARBA" id="ARBA00023288"/>
    </source>
</evidence>
<evidence type="ECO:0000256" key="7">
    <source>
        <dbReference type="ARBA" id="ARBA00023136"/>
    </source>
</evidence>
<keyword evidence="8" id="KW-0564">Palmitate</keyword>
<evidence type="ECO:0000256" key="1">
    <source>
        <dbReference type="ARBA" id="ARBA00004193"/>
    </source>
</evidence>
<evidence type="ECO:0000313" key="14">
    <source>
        <dbReference type="EMBL" id="CAD7575809.1"/>
    </source>
</evidence>
<evidence type="ECO:0000256" key="8">
    <source>
        <dbReference type="ARBA" id="ARBA00023139"/>
    </source>
</evidence>
<reference evidence="14" key="1">
    <citation type="submission" date="2020-11" db="EMBL/GenBank/DDBJ databases">
        <authorList>
            <person name="Tran Van P."/>
        </authorList>
    </citation>
    <scope>NUCLEOTIDE SEQUENCE</scope>
</reference>
<proteinExistence type="inferred from homology"/>
<feature type="domain" description="CRIB" evidence="13">
    <location>
        <begin position="328"/>
        <end position="341"/>
    </location>
</feature>
<evidence type="ECO:0000256" key="2">
    <source>
        <dbReference type="ARBA" id="ARBA00004245"/>
    </source>
</evidence>
<organism evidence="14">
    <name type="scientific">Timema californicum</name>
    <name type="common">California timema</name>
    <name type="synonym">Walking stick</name>
    <dbReference type="NCBI Taxonomy" id="61474"/>
    <lineage>
        <taxon>Eukaryota</taxon>
        <taxon>Metazoa</taxon>
        <taxon>Ecdysozoa</taxon>
        <taxon>Arthropoda</taxon>
        <taxon>Hexapoda</taxon>
        <taxon>Insecta</taxon>
        <taxon>Pterygota</taxon>
        <taxon>Neoptera</taxon>
        <taxon>Polyneoptera</taxon>
        <taxon>Phasmatodea</taxon>
        <taxon>Timematodea</taxon>
        <taxon>Timematoidea</taxon>
        <taxon>Timematidae</taxon>
        <taxon>Timema</taxon>
    </lineage>
</organism>
<keyword evidence="4" id="KW-1003">Cell membrane</keyword>
<dbReference type="GO" id="GO:0005856">
    <property type="term" value="C:cytoskeleton"/>
    <property type="evidence" value="ECO:0007669"/>
    <property type="project" value="UniProtKB-SubCell"/>
</dbReference>
<evidence type="ECO:0000256" key="11">
    <source>
        <dbReference type="SAM" id="MobiDB-lite"/>
    </source>
</evidence>
<feature type="region of interest" description="Disordered" evidence="11">
    <location>
        <begin position="39"/>
        <end position="58"/>
    </location>
</feature>
<dbReference type="GO" id="GO:0005886">
    <property type="term" value="C:plasma membrane"/>
    <property type="evidence" value="ECO:0007669"/>
    <property type="project" value="UniProtKB-SubCell"/>
</dbReference>
<dbReference type="AlphaFoldDB" id="A0A7R9JAQ5"/>
<evidence type="ECO:0000256" key="5">
    <source>
        <dbReference type="ARBA" id="ARBA00022490"/>
    </source>
</evidence>
<dbReference type="PANTHER" id="PTHR13502:SF6">
    <property type="entry name" value="CDC42 SMALL EFFECTOR PROTEIN HOMOLOG"/>
    <property type="match status" value="1"/>
</dbReference>
<dbReference type="InterPro" id="IPR036936">
    <property type="entry name" value="CRIB_dom_sf"/>
</dbReference>
<dbReference type="InterPro" id="IPR039056">
    <property type="entry name" value="SPEC"/>
</dbReference>
<evidence type="ECO:0000259" key="13">
    <source>
        <dbReference type="PROSITE" id="PS50108"/>
    </source>
</evidence>
<dbReference type="PROSITE" id="PS50108">
    <property type="entry name" value="CRIB"/>
    <property type="match status" value="1"/>
</dbReference>
<keyword evidence="12" id="KW-0812">Transmembrane</keyword>
<keyword evidence="6" id="KW-0133">Cell shape</keyword>
<dbReference type="CDD" id="cd00132">
    <property type="entry name" value="CRIB"/>
    <property type="match status" value="1"/>
</dbReference>
<name>A0A7R9JAQ5_TIMCA</name>
<keyword evidence="9" id="KW-0206">Cytoskeleton</keyword>
<comment type="similarity">
    <text evidence="3">Belongs to the CDC42SE/SPEC family.</text>
</comment>
<keyword evidence="7 12" id="KW-0472">Membrane</keyword>
<dbReference type="InterPro" id="IPR000095">
    <property type="entry name" value="CRIB_dom"/>
</dbReference>
<evidence type="ECO:0000256" key="9">
    <source>
        <dbReference type="ARBA" id="ARBA00023212"/>
    </source>
</evidence>
<sequence length="387" mass="43130">MGSSIEQLTTSDNTSPLAVRTNLASVQELKTYTTELHSGQVKDSANNPMRLAVNGKPRQRGVRLHRALRLCHTIRATEVLPYERIEESYLCDMTCTVYNFCKGDVVIVLPKPPPPFLAPHNPPPPFMTPQQPPPPPEFPAYHTSEYAHLESSACPPPTEEETHTCGGGLVAITGRGGHSTPVKRHAEPPFGSNLNLAPAELVLVFPDGTVSTGTLVATFAVVYVFYGRYNMTQTFCEILRMIPIRTQPGNQRKMNNEEIKRDLEKPTGSFLQRIPSRKPVWPQTQTFIHHVTGDLAVYGYDESGVLLLQRKRQQQRRSARVRIDRSMIGEPTNFQHTGHIGSGDVDLGNSHLRAIQNQMQSKGGYETAFAVKVISLSFVVLIDYLYF</sequence>
<keyword evidence="12" id="KW-1133">Transmembrane helix</keyword>
<evidence type="ECO:0000256" key="12">
    <source>
        <dbReference type="SAM" id="Phobius"/>
    </source>
</evidence>
<accession>A0A7R9JAQ5</accession>
<evidence type="ECO:0000256" key="6">
    <source>
        <dbReference type="ARBA" id="ARBA00022960"/>
    </source>
</evidence>
<keyword evidence="5" id="KW-0963">Cytoplasm</keyword>
<feature type="transmembrane region" description="Helical" evidence="12">
    <location>
        <begin position="367"/>
        <end position="386"/>
    </location>
</feature>
<dbReference type="Gene3D" id="3.90.810.10">
    <property type="entry name" value="CRIB domain"/>
    <property type="match status" value="1"/>
</dbReference>
<dbReference type="GO" id="GO:0008360">
    <property type="term" value="P:regulation of cell shape"/>
    <property type="evidence" value="ECO:0007669"/>
    <property type="project" value="UniProtKB-KW"/>
</dbReference>